<organism evidence="1 2">
    <name type="scientific">Saccharibacillus sacchari</name>
    <dbReference type="NCBI Taxonomy" id="456493"/>
    <lineage>
        <taxon>Bacteria</taxon>
        <taxon>Bacillati</taxon>
        <taxon>Bacillota</taxon>
        <taxon>Bacilli</taxon>
        <taxon>Bacillales</taxon>
        <taxon>Paenibacillaceae</taxon>
        <taxon>Saccharibacillus</taxon>
    </lineage>
</organism>
<keyword evidence="2" id="KW-1185">Reference proteome</keyword>
<proteinExistence type="predicted"/>
<dbReference type="EMBL" id="JBBKAR010000053">
    <property type="protein sequence ID" value="MEJ8306434.1"/>
    <property type="molecule type" value="Genomic_DNA"/>
</dbReference>
<evidence type="ECO:0000313" key="2">
    <source>
        <dbReference type="Proteomes" id="UP001380953"/>
    </source>
</evidence>
<gene>
    <name evidence="1" type="ORF">WKI47_21215</name>
</gene>
<accession>A0ACC6PHQ6</accession>
<reference evidence="1" key="1">
    <citation type="submission" date="2024-03" db="EMBL/GenBank/DDBJ databases">
        <title>Whole genome sequecning of epiphytes from Marcgravia umbellata leaves.</title>
        <authorList>
            <person name="Kumar G."/>
            <person name="Savka M.A."/>
        </authorList>
    </citation>
    <scope>NUCLEOTIDE SEQUENCE</scope>
    <source>
        <strain evidence="1">RIT_BL5</strain>
    </source>
</reference>
<comment type="caution">
    <text evidence="1">The sequence shown here is derived from an EMBL/GenBank/DDBJ whole genome shotgun (WGS) entry which is preliminary data.</text>
</comment>
<dbReference type="Proteomes" id="UP001380953">
    <property type="component" value="Unassembled WGS sequence"/>
</dbReference>
<sequence>MCCVTPTYFCHVFKRSTGRTLTEYVNMLRVQEAEALLRGGRHTVQEIARMVGYSDAGYFARVFRTCKGISPGRYARGGEAAGMMT</sequence>
<name>A0ACC6PHQ6_9BACL</name>
<protein>
    <submittedName>
        <fullName evidence="1">Helix-turn-helix transcriptional regulator</fullName>
    </submittedName>
</protein>
<evidence type="ECO:0000313" key="1">
    <source>
        <dbReference type="EMBL" id="MEJ8306434.1"/>
    </source>
</evidence>